<accession>A0ABV0IZD2</accession>
<comment type="caution">
    <text evidence="2">The sequence shown here is derived from an EMBL/GenBank/DDBJ whole genome shotgun (WGS) entry which is preliminary data.</text>
</comment>
<keyword evidence="1" id="KW-0732">Signal</keyword>
<dbReference type="EMBL" id="JBDXMI010000001">
    <property type="protein sequence ID" value="MEO9386645.1"/>
    <property type="molecule type" value="Genomic_DNA"/>
</dbReference>
<evidence type="ECO:0000313" key="2">
    <source>
        <dbReference type="EMBL" id="MEO9386645.1"/>
    </source>
</evidence>
<feature type="chain" id="PRO_5045610327" evidence="1">
    <location>
        <begin position="25"/>
        <end position="91"/>
    </location>
</feature>
<sequence length="91" mass="9017">MQSKSVILAAWFGLAAVISSPASAQAAAPAPVAAQFGEASAAAALGLEDFSRQNAREFGGRLPAGFPLALAGAGELAGLKLGRGFPVYSIS</sequence>
<reference evidence="2 3" key="1">
    <citation type="submission" date="2024-05" db="EMBL/GenBank/DDBJ databases">
        <authorList>
            <person name="De Oliveira J.P."/>
            <person name="Noriler S.A."/>
            <person name="De Oliveira A.G."/>
            <person name="Sipoli D.S."/>
        </authorList>
    </citation>
    <scope>NUCLEOTIDE SEQUENCE [LARGE SCALE GENOMIC DNA]</scope>
    <source>
        <strain evidence="2 3">LABIM192</strain>
    </source>
</reference>
<dbReference type="Proteomes" id="UP001462502">
    <property type="component" value="Unassembled WGS sequence"/>
</dbReference>
<name>A0ABV0IZD2_9NEIS</name>
<dbReference type="RefSeq" id="WP_347950092.1">
    <property type="nucleotide sequence ID" value="NZ_JBDXMI010000001.1"/>
</dbReference>
<evidence type="ECO:0000256" key="1">
    <source>
        <dbReference type="SAM" id="SignalP"/>
    </source>
</evidence>
<evidence type="ECO:0000313" key="3">
    <source>
        <dbReference type="Proteomes" id="UP001462502"/>
    </source>
</evidence>
<organism evidence="2 3">
    <name type="scientific">Chromobacterium phragmitis</name>
    <dbReference type="NCBI Taxonomy" id="2202141"/>
    <lineage>
        <taxon>Bacteria</taxon>
        <taxon>Pseudomonadati</taxon>
        <taxon>Pseudomonadota</taxon>
        <taxon>Betaproteobacteria</taxon>
        <taxon>Neisseriales</taxon>
        <taxon>Chromobacteriaceae</taxon>
        <taxon>Chromobacterium</taxon>
    </lineage>
</organism>
<proteinExistence type="predicted"/>
<gene>
    <name evidence="2" type="ORF">ABI908_21330</name>
</gene>
<keyword evidence="3" id="KW-1185">Reference proteome</keyword>
<feature type="non-terminal residue" evidence="2">
    <location>
        <position position="91"/>
    </location>
</feature>
<feature type="signal peptide" evidence="1">
    <location>
        <begin position="1"/>
        <end position="24"/>
    </location>
</feature>
<protein>
    <submittedName>
        <fullName evidence="2">Uncharacterized protein</fullName>
    </submittedName>
</protein>